<dbReference type="Pfam" id="PF04082">
    <property type="entry name" value="Fungal_trans"/>
    <property type="match status" value="1"/>
</dbReference>
<dbReference type="InterPro" id="IPR001138">
    <property type="entry name" value="Zn2Cys6_DnaBD"/>
</dbReference>
<name>A0A6A5ZRF7_9PLEO</name>
<keyword evidence="1" id="KW-0479">Metal-binding</keyword>
<sequence>MPSHSPEAALLARPAPLACLNCRRMHLKCDGKTPGCARCVSRGLSCSYTPSRRGLRRGTKQRTHGAEPISSQTSPYSFSEPSQRSPTNDSGFDRPTQAARSFDHPLLSTRQRSGQFSSWVDDEQLVNLYFLNFHASHPILLPRGLYWERAYSRSLKAVVEFIGSHFSPSSSSDILRKAVEREIEDGDQDTTEMVQARLLYAISLCARNEIQEGQQMLAQAIEIAIDLGMHRRDFAVLHAHNDPTEEESMRRTWYELYVTDGCIAAFQRKFGFKTNTVSADVLLPCDDSMYDNGMCTLTPASRDDFESSVFADDEIVFSSFCYRVEAVRLLGRVLTITGSHGVHRDKVQAVDNALAAFLHHLPASKSESEIVNTYGELDELMFQAHTIIQYATILLHFPRGDLASPGPFTTDVPGNNGVKFVCPCTRQHVHSIKAIDASKALSMLAAFRTPVQRHSPFVVYPLALAAIVQLSTSMIHSKGSNFCLEQHHDRITLILGVLKSLGRIWPIAEVVVRALKKVARSVFHPSRTENLDPIQQEDVVANGMDTSSNAMTSNLWLENLDVQDLHGLMGLDTDVFCL</sequence>
<dbReference type="SMART" id="SM00066">
    <property type="entry name" value="GAL4"/>
    <property type="match status" value="1"/>
</dbReference>
<reference evidence="5" key="1">
    <citation type="journal article" date="2020" name="Stud. Mycol.">
        <title>101 Dothideomycetes genomes: a test case for predicting lifestyles and emergence of pathogens.</title>
        <authorList>
            <person name="Haridas S."/>
            <person name="Albert R."/>
            <person name="Binder M."/>
            <person name="Bloem J."/>
            <person name="Labutti K."/>
            <person name="Salamov A."/>
            <person name="Andreopoulos B."/>
            <person name="Baker S."/>
            <person name="Barry K."/>
            <person name="Bills G."/>
            <person name="Bluhm B."/>
            <person name="Cannon C."/>
            <person name="Castanera R."/>
            <person name="Culley D."/>
            <person name="Daum C."/>
            <person name="Ezra D."/>
            <person name="Gonzalez J."/>
            <person name="Henrissat B."/>
            <person name="Kuo A."/>
            <person name="Liang C."/>
            <person name="Lipzen A."/>
            <person name="Lutzoni F."/>
            <person name="Magnuson J."/>
            <person name="Mondo S."/>
            <person name="Nolan M."/>
            <person name="Ohm R."/>
            <person name="Pangilinan J."/>
            <person name="Park H.-J."/>
            <person name="Ramirez L."/>
            <person name="Alfaro M."/>
            <person name="Sun H."/>
            <person name="Tritt A."/>
            <person name="Yoshinaga Y."/>
            <person name="Zwiers L.-H."/>
            <person name="Turgeon B."/>
            <person name="Goodwin S."/>
            <person name="Spatafora J."/>
            <person name="Crous P."/>
            <person name="Grigoriev I."/>
        </authorList>
    </citation>
    <scope>NUCLEOTIDE SEQUENCE</scope>
    <source>
        <strain evidence="5">CBS 627.86</strain>
    </source>
</reference>
<feature type="region of interest" description="Disordered" evidence="3">
    <location>
        <begin position="51"/>
        <end position="105"/>
    </location>
</feature>
<evidence type="ECO:0000256" key="3">
    <source>
        <dbReference type="SAM" id="MobiDB-lite"/>
    </source>
</evidence>
<dbReference type="GO" id="GO:0006351">
    <property type="term" value="P:DNA-templated transcription"/>
    <property type="evidence" value="ECO:0007669"/>
    <property type="project" value="InterPro"/>
</dbReference>
<dbReference type="Gene3D" id="4.10.240.10">
    <property type="entry name" value="Zn(2)-C6 fungal-type DNA-binding domain"/>
    <property type="match status" value="1"/>
</dbReference>
<dbReference type="PRINTS" id="PR00755">
    <property type="entry name" value="AFLATOXINBRP"/>
</dbReference>
<dbReference type="Pfam" id="PF00172">
    <property type="entry name" value="Zn_clus"/>
    <property type="match status" value="1"/>
</dbReference>
<proteinExistence type="predicted"/>
<evidence type="ECO:0000313" key="6">
    <source>
        <dbReference type="Proteomes" id="UP000799770"/>
    </source>
</evidence>
<dbReference type="PROSITE" id="PS50048">
    <property type="entry name" value="ZN2_CY6_FUNGAL_2"/>
    <property type="match status" value="1"/>
</dbReference>
<keyword evidence="6" id="KW-1185">Reference proteome</keyword>
<accession>A0A6A5ZRF7</accession>
<dbReference type="GO" id="GO:0000981">
    <property type="term" value="F:DNA-binding transcription factor activity, RNA polymerase II-specific"/>
    <property type="evidence" value="ECO:0007669"/>
    <property type="project" value="InterPro"/>
</dbReference>
<evidence type="ECO:0000259" key="4">
    <source>
        <dbReference type="PROSITE" id="PS50048"/>
    </source>
</evidence>
<organism evidence="5 6">
    <name type="scientific">Lophiotrema nucula</name>
    <dbReference type="NCBI Taxonomy" id="690887"/>
    <lineage>
        <taxon>Eukaryota</taxon>
        <taxon>Fungi</taxon>
        <taxon>Dikarya</taxon>
        <taxon>Ascomycota</taxon>
        <taxon>Pezizomycotina</taxon>
        <taxon>Dothideomycetes</taxon>
        <taxon>Pleosporomycetidae</taxon>
        <taxon>Pleosporales</taxon>
        <taxon>Lophiotremataceae</taxon>
        <taxon>Lophiotrema</taxon>
    </lineage>
</organism>
<feature type="compositionally biased region" description="Basic residues" evidence="3">
    <location>
        <begin position="53"/>
        <end position="63"/>
    </location>
</feature>
<dbReference type="CDD" id="cd00067">
    <property type="entry name" value="GAL4"/>
    <property type="match status" value="1"/>
</dbReference>
<dbReference type="PANTHER" id="PTHR47431:SF2">
    <property type="entry name" value="ZN(II)2CYS6 TRANSCRIPTION FACTOR (EUROFUNG)"/>
    <property type="match status" value="1"/>
</dbReference>
<dbReference type="GO" id="GO:0003677">
    <property type="term" value="F:DNA binding"/>
    <property type="evidence" value="ECO:0007669"/>
    <property type="project" value="InterPro"/>
</dbReference>
<dbReference type="CDD" id="cd12148">
    <property type="entry name" value="fungal_TF_MHR"/>
    <property type="match status" value="1"/>
</dbReference>
<feature type="domain" description="Zn(2)-C6 fungal-type" evidence="4">
    <location>
        <begin position="18"/>
        <end position="48"/>
    </location>
</feature>
<dbReference type="GO" id="GO:0008270">
    <property type="term" value="F:zinc ion binding"/>
    <property type="evidence" value="ECO:0007669"/>
    <property type="project" value="InterPro"/>
</dbReference>
<keyword evidence="2" id="KW-0539">Nucleus</keyword>
<dbReference type="Proteomes" id="UP000799770">
    <property type="component" value="Unassembled WGS sequence"/>
</dbReference>
<dbReference type="OrthoDB" id="10067394at2759"/>
<dbReference type="AlphaFoldDB" id="A0A6A5ZRF7"/>
<feature type="compositionally biased region" description="Polar residues" evidence="3">
    <location>
        <begin position="69"/>
        <end position="90"/>
    </location>
</feature>
<dbReference type="InterPro" id="IPR036864">
    <property type="entry name" value="Zn2-C6_fun-type_DNA-bd_sf"/>
</dbReference>
<dbReference type="InterPro" id="IPR007219">
    <property type="entry name" value="XnlR_reg_dom"/>
</dbReference>
<gene>
    <name evidence="5" type="ORF">BDV96DRAFT_482697</name>
</gene>
<protein>
    <recommendedName>
        <fullName evidence="4">Zn(2)-C6 fungal-type domain-containing protein</fullName>
    </recommendedName>
</protein>
<dbReference type="SUPFAM" id="SSF57701">
    <property type="entry name" value="Zn2/Cys6 DNA-binding domain"/>
    <property type="match status" value="1"/>
</dbReference>
<dbReference type="EMBL" id="ML977311">
    <property type="protein sequence ID" value="KAF2122260.1"/>
    <property type="molecule type" value="Genomic_DNA"/>
</dbReference>
<dbReference type="PROSITE" id="PS00463">
    <property type="entry name" value="ZN2_CY6_FUNGAL_1"/>
    <property type="match status" value="1"/>
</dbReference>
<evidence type="ECO:0000256" key="1">
    <source>
        <dbReference type="ARBA" id="ARBA00022723"/>
    </source>
</evidence>
<evidence type="ECO:0000313" key="5">
    <source>
        <dbReference type="EMBL" id="KAF2122260.1"/>
    </source>
</evidence>
<dbReference type="PANTHER" id="PTHR47431">
    <property type="entry name" value="ZN(II)2CYS6 TRANSCRIPTION FACTOR (EUROFUNG)-RELATED"/>
    <property type="match status" value="1"/>
</dbReference>
<evidence type="ECO:0000256" key="2">
    <source>
        <dbReference type="ARBA" id="ARBA00023242"/>
    </source>
</evidence>